<keyword evidence="6 8" id="KW-0106">Calcium</keyword>
<evidence type="ECO:0000256" key="4">
    <source>
        <dbReference type="ARBA" id="ARBA00022801"/>
    </source>
</evidence>
<sequence length="618" mass="67168">MPAICFTLLSAFLCLAKTNAKAPLKKRFASPEWREEAAIVGSTSPMRLHLALSPQRRWEDAEVDLMRVSDPQSLDFGNFWTSTEVVAKFAPAAEVIRETLTWLGESGIRPQGTRLSNDRSWIQIDTTAKQAERLLGTKVKMYSHASVSRAEPRFHEYNIPEHLDAYIDFVMPLAQETTLAASRLPANKQIVAAKAKPIIPLAMPSSKEASSYPFTLANCHKYTTPDCLRALYGIPSNITSHPKSSIGVLEVSWVSWLPADLDAFADAMNLATKGRRPIIVPINGGYWQNTTQIPFLNMEADLDFEYVMALTHPTPVMNYQLGDMFVPGTLNNLLAAFDRFYCGALNSTIDGTYPSGQPGGYNQTTDCGTIVNPTKVLSISYAWDEASYPNEYLRRQCLEFLKLGLQGVTVVVSSADCGPAGQSCQCTDAPNNTTRFRPTTPASCPYVTVVGGTQLPPNASVLDQEVAFYHTAPSGKISSSGGGFSDVFGAPSWQVPHTQGYISQQDHGLGHLHGRFNPHGRGIPDVAASAANYVVVVNGQLQTVLGTSASAPTFASLGPVGFMNPVLYKRSEALNDIVKGHNYGCGGDGFPADKGWDPVTGLGTPSYQRLWDVYKTLP</sequence>
<feature type="binding site" evidence="8">
    <location>
        <position position="597"/>
    </location>
    <ligand>
        <name>Ca(2+)</name>
        <dbReference type="ChEBI" id="CHEBI:29108"/>
    </ligand>
</feature>
<feature type="signal peptide" evidence="9">
    <location>
        <begin position="1"/>
        <end position="20"/>
    </location>
</feature>
<feature type="active site" description="Charge relay system" evidence="8">
    <location>
        <position position="303"/>
    </location>
</feature>
<name>G3JP22_CORMM</name>
<dbReference type="Gene3D" id="3.40.50.200">
    <property type="entry name" value="Peptidase S8/S53 domain"/>
    <property type="match status" value="1"/>
</dbReference>
<dbReference type="EMBL" id="JH126404">
    <property type="protein sequence ID" value="EGX89632.1"/>
    <property type="molecule type" value="Genomic_DNA"/>
</dbReference>
<keyword evidence="12" id="KW-1185">Reference proteome</keyword>
<keyword evidence="9" id="KW-0732">Signal</keyword>
<proteinExistence type="predicted"/>
<dbReference type="OMA" id="LDFQYAM"/>
<dbReference type="VEuPathDB" id="FungiDB:CCM_07884"/>
<evidence type="ECO:0000256" key="2">
    <source>
        <dbReference type="ARBA" id="ARBA00022670"/>
    </source>
</evidence>
<evidence type="ECO:0000256" key="7">
    <source>
        <dbReference type="ARBA" id="ARBA00023145"/>
    </source>
</evidence>
<dbReference type="GO" id="GO:0004252">
    <property type="term" value="F:serine-type endopeptidase activity"/>
    <property type="evidence" value="ECO:0007669"/>
    <property type="project" value="UniProtKB-UniRule"/>
</dbReference>
<dbReference type="HOGENOM" id="CLU_013783_4_0_1"/>
<feature type="chain" id="PRO_5003446391" evidence="9">
    <location>
        <begin position="21"/>
        <end position="618"/>
    </location>
</feature>
<dbReference type="RefSeq" id="XP_006673087.1">
    <property type="nucleotide sequence ID" value="XM_006673024.1"/>
</dbReference>
<keyword evidence="5 8" id="KW-0720">Serine protease</keyword>
<dbReference type="OrthoDB" id="4867732at2759"/>
<dbReference type="KEGG" id="cmt:CCM_07884"/>
<evidence type="ECO:0000256" key="6">
    <source>
        <dbReference type="ARBA" id="ARBA00022837"/>
    </source>
</evidence>
<evidence type="ECO:0000256" key="9">
    <source>
        <dbReference type="SAM" id="SignalP"/>
    </source>
</evidence>
<dbReference type="Proteomes" id="UP000001610">
    <property type="component" value="Unassembled WGS sequence"/>
</dbReference>
<dbReference type="GeneID" id="18169894"/>
<reference evidence="11 12" key="1">
    <citation type="journal article" date="2011" name="Genome Biol.">
        <title>Genome sequence of the insect pathogenic fungus Cordyceps militaris, a valued traditional Chinese medicine.</title>
        <authorList>
            <person name="Zheng P."/>
            <person name="Xia Y."/>
            <person name="Xiao G."/>
            <person name="Xiong C."/>
            <person name="Hu X."/>
            <person name="Zhang S."/>
            <person name="Zheng H."/>
            <person name="Huang Y."/>
            <person name="Zhou Y."/>
            <person name="Wang S."/>
            <person name="Zhao G.P."/>
            <person name="Liu X."/>
            <person name="St Leger R.J."/>
            <person name="Wang C."/>
        </authorList>
    </citation>
    <scope>NUCLEOTIDE SEQUENCE [LARGE SCALE GENOMIC DNA]</scope>
    <source>
        <strain evidence="11 12">CM01</strain>
    </source>
</reference>
<keyword evidence="7" id="KW-0865">Zymogen</keyword>
<keyword evidence="3 8" id="KW-0479">Metal-binding</keyword>
<dbReference type="PROSITE" id="PS51695">
    <property type="entry name" value="SEDOLISIN"/>
    <property type="match status" value="1"/>
</dbReference>
<dbReference type="SUPFAM" id="SSF54897">
    <property type="entry name" value="Protease propeptides/inhibitors"/>
    <property type="match status" value="1"/>
</dbReference>
<dbReference type="InterPro" id="IPR036852">
    <property type="entry name" value="Peptidase_S8/S53_dom_sf"/>
</dbReference>
<feature type="binding site" evidence="8">
    <location>
        <position position="577"/>
    </location>
    <ligand>
        <name>Ca(2+)</name>
        <dbReference type="ChEBI" id="CHEBI:29108"/>
    </ligand>
</feature>
<comment type="cofactor">
    <cofactor evidence="8">
        <name>Ca(2+)</name>
        <dbReference type="ChEBI" id="CHEBI:29108"/>
    </cofactor>
    <text evidence="8">Binds 1 Ca(2+) ion per subunit.</text>
</comment>
<evidence type="ECO:0000259" key="10">
    <source>
        <dbReference type="PROSITE" id="PS51695"/>
    </source>
</evidence>
<dbReference type="AlphaFoldDB" id="G3JP22"/>
<feature type="binding site" evidence="8">
    <location>
        <position position="595"/>
    </location>
    <ligand>
        <name>Ca(2+)</name>
        <dbReference type="ChEBI" id="CHEBI:29108"/>
    </ligand>
</feature>
<dbReference type="GO" id="GO:0006508">
    <property type="term" value="P:proteolysis"/>
    <property type="evidence" value="ECO:0007669"/>
    <property type="project" value="UniProtKB-KW"/>
</dbReference>
<evidence type="ECO:0000313" key="11">
    <source>
        <dbReference type="EMBL" id="EGX89632.1"/>
    </source>
</evidence>
<organism evidence="11 12">
    <name type="scientific">Cordyceps militaris (strain CM01)</name>
    <name type="common">Caterpillar fungus</name>
    <dbReference type="NCBI Taxonomy" id="983644"/>
    <lineage>
        <taxon>Eukaryota</taxon>
        <taxon>Fungi</taxon>
        <taxon>Dikarya</taxon>
        <taxon>Ascomycota</taxon>
        <taxon>Pezizomycotina</taxon>
        <taxon>Sordariomycetes</taxon>
        <taxon>Hypocreomycetidae</taxon>
        <taxon>Hypocreales</taxon>
        <taxon>Cordycipitaceae</taxon>
        <taxon>Cordyceps</taxon>
    </lineage>
</organism>
<feature type="active site" description="Charge relay system" evidence="8">
    <location>
        <position position="548"/>
    </location>
</feature>
<dbReference type="GO" id="GO:0046872">
    <property type="term" value="F:metal ion binding"/>
    <property type="evidence" value="ECO:0007669"/>
    <property type="project" value="UniProtKB-UniRule"/>
</dbReference>
<dbReference type="InParanoid" id="G3JP22"/>
<dbReference type="PANTHER" id="PTHR14218">
    <property type="entry name" value="PROTEASE S8 TRIPEPTIDYL PEPTIDASE I CLN2"/>
    <property type="match status" value="1"/>
</dbReference>
<keyword evidence="4 8" id="KW-0378">Hydrolase</keyword>
<dbReference type="GO" id="GO:0008240">
    <property type="term" value="F:tripeptidyl-peptidase activity"/>
    <property type="evidence" value="ECO:0007669"/>
    <property type="project" value="TreeGrafter"/>
</dbReference>
<feature type="active site" description="Charge relay system" evidence="8">
    <location>
        <position position="299"/>
    </location>
</feature>
<feature type="binding site" evidence="8">
    <location>
        <position position="576"/>
    </location>
    <ligand>
        <name>Ca(2+)</name>
        <dbReference type="ChEBI" id="CHEBI:29108"/>
    </ligand>
</feature>
<evidence type="ECO:0000256" key="1">
    <source>
        <dbReference type="ARBA" id="ARBA00004239"/>
    </source>
</evidence>
<dbReference type="SMART" id="SM00944">
    <property type="entry name" value="Pro-kuma_activ"/>
    <property type="match status" value="1"/>
</dbReference>
<evidence type="ECO:0000256" key="8">
    <source>
        <dbReference type="PROSITE-ProRule" id="PRU01032"/>
    </source>
</evidence>
<protein>
    <submittedName>
        <fullName evidence="11">Aorsin endoprotease</fullName>
    </submittedName>
</protein>
<dbReference type="GO" id="GO:0005576">
    <property type="term" value="C:extracellular region"/>
    <property type="evidence" value="ECO:0007669"/>
    <property type="project" value="UniProtKB-SubCell"/>
</dbReference>
<dbReference type="InterPro" id="IPR015366">
    <property type="entry name" value="S53_propep"/>
</dbReference>
<dbReference type="InterPro" id="IPR050819">
    <property type="entry name" value="Tripeptidyl-peptidase_I"/>
</dbReference>
<dbReference type="eggNOG" id="ENOG502QZ4I">
    <property type="taxonomic scope" value="Eukaryota"/>
</dbReference>
<dbReference type="PANTHER" id="PTHR14218:SF19">
    <property type="entry name" value="SERINE PROTEASE AORO, PUTATIVE (AFU_ORTHOLOGUE AFUA_6G10250)-RELATED"/>
    <property type="match status" value="1"/>
</dbReference>
<evidence type="ECO:0000256" key="5">
    <source>
        <dbReference type="ARBA" id="ARBA00022825"/>
    </source>
</evidence>
<comment type="subcellular location">
    <subcellularLocation>
        <location evidence="1">Secreted</location>
        <location evidence="1">Extracellular space</location>
    </subcellularLocation>
</comment>
<dbReference type="SUPFAM" id="SSF52743">
    <property type="entry name" value="Subtilisin-like"/>
    <property type="match status" value="1"/>
</dbReference>
<dbReference type="InterPro" id="IPR030400">
    <property type="entry name" value="Sedolisin_dom"/>
</dbReference>
<accession>G3JP22</accession>
<keyword evidence="2 8" id="KW-0645">Protease</keyword>
<dbReference type="MEROPS" id="S53.007"/>
<dbReference type="CDD" id="cd04056">
    <property type="entry name" value="Peptidases_S53"/>
    <property type="match status" value="1"/>
</dbReference>
<evidence type="ECO:0000313" key="12">
    <source>
        <dbReference type="Proteomes" id="UP000001610"/>
    </source>
</evidence>
<gene>
    <name evidence="11" type="ORF">CCM_07884</name>
</gene>
<feature type="domain" description="Peptidase S53" evidence="10">
    <location>
        <begin position="222"/>
        <end position="617"/>
    </location>
</feature>
<dbReference type="Pfam" id="PF09286">
    <property type="entry name" value="Pro-kuma_activ"/>
    <property type="match status" value="1"/>
</dbReference>
<dbReference type="CDD" id="cd11377">
    <property type="entry name" value="Pro-peptidase_S53"/>
    <property type="match status" value="1"/>
</dbReference>
<evidence type="ECO:0000256" key="3">
    <source>
        <dbReference type="ARBA" id="ARBA00022723"/>
    </source>
</evidence>